<dbReference type="WBParaSite" id="L893_g1441.t1">
    <property type="protein sequence ID" value="L893_g1441.t1"/>
    <property type="gene ID" value="L893_g1441"/>
</dbReference>
<keyword evidence="2" id="KW-1185">Reference proteome</keyword>
<evidence type="ECO:0000313" key="2">
    <source>
        <dbReference type="Proteomes" id="UP000095287"/>
    </source>
</evidence>
<organism evidence="2 3">
    <name type="scientific">Steinernema glaseri</name>
    <dbReference type="NCBI Taxonomy" id="37863"/>
    <lineage>
        <taxon>Eukaryota</taxon>
        <taxon>Metazoa</taxon>
        <taxon>Ecdysozoa</taxon>
        <taxon>Nematoda</taxon>
        <taxon>Chromadorea</taxon>
        <taxon>Rhabditida</taxon>
        <taxon>Tylenchina</taxon>
        <taxon>Panagrolaimomorpha</taxon>
        <taxon>Strongyloidoidea</taxon>
        <taxon>Steinernematidae</taxon>
        <taxon>Steinernema</taxon>
    </lineage>
</organism>
<feature type="region of interest" description="Disordered" evidence="1">
    <location>
        <begin position="86"/>
        <end position="123"/>
    </location>
</feature>
<sequence length="198" mass="22856">MVTFSERLHSKEYGFIRILQLARSDLALSIFTEETFLTGQDPLLCPKNRNGREMFPKGPPTILYSSVLISEEIRFQKTGKLEIRPKKSWTSSINPSESSERAKWNEEQKQRRGGDRNEAEERGSRNIGLRRIPFRACKNSPARRRLFVAAAADLWLRVRVMSLKFCNSRVFTSITTESGASLKEEWICDVFATFENLF</sequence>
<feature type="compositionally biased region" description="Basic and acidic residues" evidence="1">
    <location>
        <begin position="98"/>
        <end position="123"/>
    </location>
</feature>
<protein>
    <submittedName>
        <fullName evidence="3">Uncharacterized protein</fullName>
    </submittedName>
</protein>
<dbReference type="AlphaFoldDB" id="A0A1I7YAU8"/>
<dbReference type="Proteomes" id="UP000095287">
    <property type="component" value="Unplaced"/>
</dbReference>
<feature type="compositionally biased region" description="Polar residues" evidence="1">
    <location>
        <begin position="88"/>
        <end position="97"/>
    </location>
</feature>
<evidence type="ECO:0000256" key="1">
    <source>
        <dbReference type="SAM" id="MobiDB-lite"/>
    </source>
</evidence>
<name>A0A1I7YAU8_9BILA</name>
<proteinExistence type="predicted"/>
<accession>A0A1I7YAU8</accession>
<reference evidence="3" key="1">
    <citation type="submission" date="2016-11" db="UniProtKB">
        <authorList>
            <consortium name="WormBaseParasite"/>
        </authorList>
    </citation>
    <scope>IDENTIFICATION</scope>
</reference>
<evidence type="ECO:0000313" key="3">
    <source>
        <dbReference type="WBParaSite" id="L893_g1441.t1"/>
    </source>
</evidence>